<dbReference type="EMBL" id="CAADGH010000011">
    <property type="protein sequence ID" value="VFK74886.1"/>
    <property type="molecule type" value="Genomic_DNA"/>
</dbReference>
<evidence type="ECO:0000313" key="2">
    <source>
        <dbReference type="EMBL" id="VFK29729.1"/>
    </source>
</evidence>
<reference evidence="1" key="1">
    <citation type="submission" date="2019-02" db="EMBL/GenBank/DDBJ databases">
        <authorList>
            <person name="Gruber-Vodicka R. H."/>
            <person name="Seah K. B. B."/>
        </authorList>
    </citation>
    <scope>NUCLEOTIDE SEQUENCE</scope>
    <source>
        <strain evidence="1">BECK_BZ197</strain>
        <strain evidence="3">BECK_BZ198</strain>
        <strain evidence="2">BECK_BZ199</strain>
    </source>
</reference>
<organism evidence="1">
    <name type="scientific">Candidatus Kentrum sp. MB</name>
    <dbReference type="NCBI Taxonomy" id="2138164"/>
    <lineage>
        <taxon>Bacteria</taxon>
        <taxon>Pseudomonadati</taxon>
        <taxon>Pseudomonadota</taxon>
        <taxon>Gammaproteobacteria</taxon>
        <taxon>Candidatus Kentrum</taxon>
    </lineage>
</organism>
<sequence>MQSITININDDKLVDKVTWLLEHFKSDGLEIVSKEDMDDLKLLKASRNEGVISFDEYMKNENQYQNERHQGFEKNRQ</sequence>
<name>A0A450X977_9GAMM</name>
<evidence type="ECO:0000313" key="1">
    <source>
        <dbReference type="EMBL" id="VFK25740.1"/>
    </source>
</evidence>
<proteinExistence type="predicted"/>
<dbReference type="EMBL" id="CAADFO010000015">
    <property type="protein sequence ID" value="VFK25740.1"/>
    <property type="molecule type" value="Genomic_DNA"/>
</dbReference>
<protein>
    <submittedName>
        <fullName evidence="1">Uncharacterized protein</fullName>
    </submittedName>
</protein>
<dbReference type="AlphaFoldDB" id="A0A450X977"/>
<dbReference type="EMBL" id="CAADFQ010000011">
    <property type="protein sequence ID" value="VFK29729.1"/>
    <property type="molecule type" value="Genomic_DNA"/>
</dbReference>
<gene>
    <name evidence="1" type="ORF">BECKMB1821G_GA0114241_101550</name>
    <name evidence="3" type="ORF">BECKMB1821H_GA0114242_101149</name>
    <name evidence="2" type="ORF">BECKMB1821I_GA0114274_101149</name>
</gene>
<evidence type="ECO:0000313" key="3">
    <source>
        <dbReference type="EMBL" id="VFK74886.1"/>
    </source>
</evidence>
<accession>A0A450X977</accession>